<comment type="similarity">
    <text evidence="1">Belongs to the sigma-70 factor family. ECF subfamily.</text>
</comment>
<dbReference type="GO" id="GO:0006352">
    <property type="term" value="P:DNA-templated transcription initiation"/>
    <property type="evidence" value="ECO:0007669"/>
    <property type="project" value="InterPro"/>
</dbReference>
<dbReference type="NCBIfam" id="TIGR02937">
    <property type="entry name" value="sigma70-ECF"/>
    <property type="match status" value="1"/>
</dbReference>
<keyword evidence="9" id="KW-1185">Reference proteome</keyword>
<dbReference type="SUPFAM" id="SSF88659">
    <property type="entry name" value="Sigma3 and sigma4 domains of RNA polymerase sigma factors"/>
    <property type="match status" value="1"/>
</dbReference>
<evidence type="ECO:0000259" key="6">
    <source>
        <dbReference type="Pfam" id="PF04542"/>
    </source>
</evidence>
<evidence type="ECO:0008006" key="10">
    <source>
        <dbReference type="Google" id="ProtNLM"/>
    </source>
</evidence>
<dbReference type="AlphaFoldDB" id="A0A6M4GRL8"/>
<dbReference type="CDD" id="cd06171">
    <property type="entry name" value="Sigma70_r4"/>
    <property type="match status" value="1"/>
</dbReference>
<dbReference type="GO" id="GO:0003677">
    <property type="term" value="F:DNA binding"/>
    <property type="evidence" value="ECO:0007669"/>
    <property type="project" value="InterPro"/>
</dbReference>
<evidence type="ECO:0000256" key="4">
    <source>
        <dbReference type="ARBA" id="ARBA00023163"/>
    </source>
</evidence>
<dbReference type="SUPFAM" id="SSF88946">
    <property type="entry name" value="Sigma2 domain of RNA polymerase sigma factors"/>
    <property type="match status" value="1"/>
</dbReference>
<sequence length="236" mass="25777">MTASPAARPAPTTDGEFVERICAGDQAAFALLMRKYNRVLFRTARAILRDDAEAEDALQEGYLAAYRAMPSFRGDARLSTWLVRIVANQALARRRKIVRTAEVISLEGPASGEAEGYADSGSSDPGTPERATLRGETRRLIETSIDALPEAFRAVFILRAVEEMSVEEVAASLEIPEATVRSRHFRARGMLREALSRQIDTALEEAFSFAGERCDRVVAGVLARLAALPPLTGEKP</sequence>
<evidence type="ECO:0000256" key="3">
    <source>
        <dbReference type="ARBA" id="ARBA00023082"/>
    </source>
</evidence>
<feature type="region of interest" description="Disordered" evidence="5">
    <location>
        <begin position="111"/>
        <end position="133"/>
    </location>
</feature>
<gene>
    <name evidence="8" type="ORF">DSM104443_00482</name>
</gene>
<reference evidence="8 9" key="1">
    <citation type="submission" date="2020-04" db="EMBL/GenBank/DDBJ databases">
        <title>Usitatibacter rugosus gen. nov., sp. nov. and Usitatibacter palustris sp. nov., novel members of Usitatibacteraceae fam. nov. within the order Nitrosomonadales isolated from soil.</title>
        <authorList>
            <person name="Huber K.J."/>
            <person name="Neumann-Schaal M."/>
            <person name="Geppert A."/>
            <person name="Luckner M."/>
            <person name="Wanner G."/>
            <person name="Overmann J."/>
        </authorList>
    </citation>
    <scope>NUCLEOTIDE SEQUENCE [LARGE SCALE GENOMIC DNA]</scope>
    <source>
        <strain evidence="8 9">0125_3</strain>
    </source>
</reference>
<feature type="domain" description="RNA polymerase sigma factor 70 region 4 type 2" evidence="7">
    <location>
        <begin position="139"/>
        <end position="189"/>
    </location>
</feature>
<evidence type="ECO:0000259" key="7">
    <source>
        <dbReference type="Pfam" id="PF08281"/>
    </source>
</evidence>
<dbReference type="PANTHER" id="PTHR43133:SF51">
    <property type="entry name" value="RNA POLYMERASE SIGMA FACTOR"/>
    <property type="match status" value="1"/>
</dbReference>
<protein>
    <recommendedName>
        <fullName evidence="10">RNA polymerase sigma factor</fullName>
    </recommendedName>
</protein>
<dbReference type="EMBL" id="CP053069">
    <property type="protein sequence ID" value="QJR09438.1"/>
    <property type="molecule type" value="Genomic_DNA"/>
</dbReference>
<evidence type="ECO:0000313" key="9">
    <source>
        <dbReference type="Proteomes" id="UP000501534"/>
    </source>
</evidence>
<accession>A0A6M4GRL8</accession>
<dbReference type="NCBIfam" id="NF008888">
    <property type="entry name" value="PRK11922.1"/>
    <property type="match status" value="1"/>
</dbReference>
<dbReference type="RefSeq" id="WP_171089139.1">
    <property type="nucleotide sequence ID" value="NZ_CP053069.1"/>
</dbReference>
<dbReference type="InterPro" id="IPR039425">
    <property type="entry name" value="RNA_pol_sigma-70-like"/>
</dbReference>
<dbReference type="InterPro" id="IPR014284">
    <property type="entry name" value="RNA_pol_sigma-70_dom"/>
</dbReference>
<name>A0A6M4GRL8_9PROT</name>
<evidence type="ECO:0000256" key="1">
    <source>
        <dbReference type="ARBA" id="ARBA00010641"/>
    </source>
</evidence>
<keyword evidence="4" id="KW-0804">Transcription</keyword>
<dbReference type="GO" id="GO:0016987">
    <property type="term" value="F:sigma factor activity"/>
    <property type="evidence" value="ECO:0007669"/>
    <property type="project" value="UniProtKB-KW"/>
</dbReference>
<dbReference type="Gene3D" id="1.10.10.10">
    <property type="entry name" value="Winged helix-like DNA-binding domain superfamily/Winged helix DNA-binding domain"/>
    <property type="match status" value="1"/>
</dbReference>
<keyword evidence="2" id="KW-0805">Transcription regulation</keyword>
<dbReference type="Proteomes" id="UP000501534">
    <property type="component" value="Chromosome"/>
</dbReference>
<dbReference type="KEGG" id="uru:DSM104443_00482"/>
<dbReference type="InterPro" id="IPR007627">
    <property type="entry name" value="RNA_pol_sigma70_r2"/>
</dbReference>
<organism evidence="8 9">
    <name type="scientific">Usitatibacter rugosus</name>
    <dbReference type="NCBI Taxonomy" id="2732067"/>
    <lineage>
        <taxon>Bacteria</taxon>
        <taxon>Pseudomonadati</taxon>
        <taxon>Pseudomonadota</taxon>
        <taxon>Betaproteobacteria</taxon>
        <taxon>Nitrosomonadales</taxon>
        <taxon>Usitatibacteraceae</taxon>
        <taxon>Usitatibacter</taxon>
    </lineage>
</organism>
<dbReference type="InterPro" id="IPR013325">
    <property type="entry name" value="RNA_pol_sigma_r2"/>
</dbReference>
<dbReference type="Pfam" id="PF04542">
    <property type="entry name" value="Sigma70_r2"/>
    <property type="match status" value="1"/>
</dbReference>
<dbReference type="Pfam" id="PF08281">
    <property type="entry name" value="Sigma70_r4_2"/>
    <property type="match status" value="1"/>
</dbReference>
<keyword evidence="3" id="KW-0731">Sigma factor</keyword>
<dbReference type="Gene3D" id="1.10.1740.10">
    <property type="match status" value="1"/>
</dbReference>
<feature type="domain" description="RNA polymerase sigma-70 region 2" evidence="6">
    <location>
        <begin position="32"/>
        <end position="97"/>
    </location>
</feature>
<evidence type="ECO:0000313" key="8">
    <source>
        <dbReference type="EMBL" id="QJR09438.1"/>
    </source>
</evidence>
<dbReference type="InterPro" id="IPR036388">
    <property type="entry name" value="WH-like_DNA-bd_sf"/>
</dbReference>
<proteinExistence type="inferred from homology"/>
<dbReference type="PANTHER" id="PTHR43133">
    <property type="entry name" value="RNA POLYMERASE ECF-TYPE SIGMA FACTO"/>
    <property type="match status" value="1"/>
</dbReference>
<dbReference type="InterPro" id="IPR013249">
    <property type="entry name" value="RNA_pol_sigma70_r4_t2"/>
</dbReference>
<evidence type="ECO:0000256" key="2">
    <source>
        <dbReference type="ARBA" id="ARBA00023015"/>
    </source>
</evidence>
<evidence type="ECO:0000256" key="5">
    <source>
        <dbReference type="SAM" id="MobiDB-lite"/>
    </source>
</evidence>
<dbReference type="InterPro" id="IPR013324">
    <property type="entry name" value="RNA_pol_sigma_r3/r4-like"/>
</dbReference>